<feature type="transmembrane region" description="Helical" evidence="2">
    <location>
        <begin position="213"/>
        <end position="236"/>
    </location>
</feature>
<reference evidence="4" key="2">
    <citation type="journal article" date="2020" name="Nat. Commun.">
        <title>Large-scale genome sequencing of mycorrhizal fungi provides insights into the early evolution of symbiotic traits.</title>
        <authorList>
            <person name="Miyauchi S."/>
            <person name="Kiss E."/>
            <person name="Kuo A."/>
            <person name="Drula E."/>
            <person name="Kohler A."/>
            <person name="Sanchez-Garcia M."/>
            <person name="Morin E."/>
            <person name="Andreopoulos B."/>
            <person name="Barry K.W."/>
            <person name="Bonito G."/>
            <person name="Buee M."/>
            <person name="Carver A."/>
            <person name="Chen C."/>
            <person name="Cichocki N."/>
            <person name="Clum A."/>
            <person name="Culley D."/>
            <person name="Crous P.W."/>
            <person name="Fauchery L."/>
            <person name="Girlanda M."/>
            <person name="Hayes R.D."/>
            <person name="Keri Z."/>
            <person name="LaButti K."/>
            <person name="Lipzen A."/>
            <person name="Lombard V."/>
            <person name="Magnuson J."/>
            <person name="Maillard F."/>
            <person name="Murat C."/>
            <person name="Nolan M."/>
            <person name="Ohm R.A."/>
            <person name="Pangilinan J."/>
            <person name="Pereira M.F."/>
            <person name="Perotto S."/>
            <person name="Peter M."/>
            <person name="Pfister S."/>
            <person name="Riley R."/>
            <person name="Sitrit Y."/>
            <person name="Stielow J.B."/>
            <person name="Szollosi G."/>
            <person name="Zifcakova L."/>
            <person name="Stursova M."/>
            <person name="Spatafora J.W."/>
            <person name="Tedersoo L."/>
            <person name="Vaario L.M."/>
            <person name="Yamada A."/>
            <person name="Yan M."/>
            <person name="Wang P."/>
            <person name="Xu J."/>
            <person name="Bruns T."/>
            <person name="Baldrian P."/>
            <person name="Vilgalys R."/>
            <person name="Dunand C."/>
            <person name="Henrissat B."/>
            <person name="Grigoriev I.V."/>
            <person name="Hibbett D."/>
            <person name="Nagy L.G."/>
            <person name="Martin F.M."/>
        </authorList>
    </citation>
    <scope>NUCLEOTIDE SEQUENCE</scope>
    <source>
        <strain evidence="4">Prilba</strain>
    </source>
</reference>
<comment type="caution">
    <text evidence="4">The sequence shown here is derived from an EMBL/GenBank/DDBJ whole genome shotgun (WGS) entry which is preliminary data.</text>
</comment>
<keyword evidence="2" id="KW-0812">Transmembrane</keyword>
<feature type="signal peptide" evidence="3">
    <location>
        <begin position="1"/>
        <end position="20"/>
    </location>
</feature>
<dbReference type="Proteomes" id="UP000759537">
    <property type="component" value="Unassembled WGS sequence"/>
</dbReference>
<keyword evidence="2" id="KW-0472">Membrane</keyword>
<dbReference type="EMBL" id="WHVB01000082">
    <property type="protein sequence ID" value="KAF8463024.1"/>
    <property type="molecule type" value="Genomic_DNA"/>
</dbReference>
<dbReference type="AlphaFoldDB" id="A0A9P5MN23"/>
<sequence length="275" mass="28135">MSLFATPLAFLVFFSGFAVAQISAPNCTSSTWEWSYNSIGQNPCIVAAYMLSTCKGGSYAIGALPTGSVYTGPSGTDGANLCMCSTVGYSLLSACGGCQGETWITWSEYSFNCTKTLPASQFPNPIPAGTCAPKWALLDVTNENGWDFNKSYATGGTPELGPGTILGSSGTSSTSASSTIPGPASASVSDSSTPNTATPKATPIPIGGHGSKAGLITGGIVGGIAAISLLVAAFFYRRRRRSRASFAARSAPESAGDSAFFAYNTPMLSQIPSRA</sequence>
<keyword evidence="3" id="KW-0732">Signal</keyword>
<evidence type="ECO:0000256" key="3">
    <source>
        <dbReference type="SAM" id="SignalP"/>
    </source>
</evidence>
<feature type="region of interest" description="Disordered" evidence="1">
    <location>
        <begin position="159"/>
        <end position="207"/>
    </location>
</feature>
<reference evidence="4" key="1">
    <citation type="submission" date="2019-10" db="EMBL/GenBank/DDBJ databases">
        <authorList>
            <consortium name="DOE Joint Genome Institute"/>
            <person name="Kuo A."/>
            <person name="Miyauchi S."/>
            <person name="Kiss E."/>
            <person name="Drula E."/>
            <person name="Kohler A."/>
            <person name="Sanchez-Garcia M."/>
            <person name="Andreopoulos B."/>
            <person name="Barry K.W."/>
            <person name="Bonito G."/>
            <person name="Buee M."/>
            <person name="Carver A."/>
            <person name="Chen C."/>
            <person name="Cichocki N."/>
            <person name="Clum A."/>
            <person name="Culley D."/>
            <person name="Crous P.W."/>
            <person name="Fauchery L."/>
            <person name="Girlanda M."/>
            <person name="Hayes R."/>
            <person name="Keri Z."/>
            <person name="LaButti K."/>
            <person name="Lipzen A."/>
            <person name="Lombard V."/>
            <person name="Magnuson J."/>
            <person name="Maillard F."/>
            <person name="Morin E."/>
            <person name="Murat C."/>
            <person name="Nolan M."/>
            <person name="Ohm R."/>
            <person name="Pangilinan J."/>
            <person name="Pereira M."/>
            <person name="Perotto S."/>
            <person name="Peter M."/>
            <person name="Riley R."/>
            <person name="Sitrit Y."/>
            <person name="Stielow B."/>
            <person name="Szollosi G."/>
            <person name="Zifcakova L."/>
            <person name="Stursova M."/>
            <person name="Spatafora J.W."/>
            <person name="Tedersoo L."/>
            <person name="Vaario L.-M."/>
            <person name="Yamada A."/>
            <person name="Yan M."/>
            <person name="Wang P."/>
            <person name="Xu J."/>
            <person name="Bruns T."/>
            <person name="Baldrian P."/>
            <person name="Vilgalys R."/>
            <person name="Henrissat B."/>
            <person name="Grigoriev I.V."/>
            <person name="Hibbett D."/>
            <person name="Nagy L.G."/>
            <person name="Martin F.M."/>
        </authorList>
    </citation>
    <scope>NUCLEOTIDE SEQUENCE</scope>
    <source>
        <strain evidence="4">Prilba</strain>
    </source>
</reference>
<keyword evidence="2" id="KW-1133">Transmembrane helix</keyword>
<proteinExistence type="predicted"/>
<evidence type="ECO:0000256" key="1">
    <source>
        <dbReference type="SAM" id="MobiDB-lite"/>
    </source>
</evidence>
<keyword evidence="5" id="KW-1185">Reference proteome</keyword>
<accession>A0A9P5MN23</accession>
<dbReference type="OrthoDB" id="3362711at2759"/>
<gene>
    <name evidence="4" type="ORF">DFH94DRAFT_481856</name>
</gene>
<feature type="compositionally biased region" description="Polar residues" evidence="1">
    <location>
        <begin position="188"/>
        <end position="199"/>
    </location>
</feature>
<name>A0A9P5MN23_9AGAM</name>
<evidence type="ECO:0000256" key="2">
    <source>
        <dbReference type="SAM" id="Phobius"/>
    </source>
</evidence>
<feature type="compositionally biased region" description="Low complexity" evidence="1">
    <location>
        <begin position="160"/>
        <end position="187"/>
    </location>
</feature>
<evidence type="ECO:0000313" key="5">
    <source>
        <dbReference type="Proteomes" id="UP000759537"/>
    </source>
</evidence>
<organism evidence="4 5">
    <name type="scientific">Russula ochroleuca</name>
    <dbReference type="NCBI Taxonomy" id="152965"/>
    <lineage>
        <taxon>Eukaryota</taxon>
        <taxon>Fungi</taxon>
        <taxon>Dikarya</taxon>
        <taxon>Basidiomycota</taxon>
        <taxon>Agaricomycotina</taxon>
        <taxon>Agaricomycetes</taxon>
        <taxon>Russulales</taxon>
        <taxon>Russulaceae</taxon>
        <taxon>Russula</taxon>
    </lineage>
</organism>
<evidence type="ECO:0000313" key="4">
    <source>
        <dbReference type="EMBL" id="KAF8463024.1"/>
    </source>
</evidence>
<protein>
    <submittedName>
        <fullName evidence="4">Uncharacterized protein</fullName>
    </submittedName>
</protein>
<feature type="chain" id="PRO_5040141901" evidence="3">
    <location>
        <begin position="21"/>
        <end position="275"/>
    </location>
</feature>